<keyword evidence="1 2" id="KW-0238">DNA-binding</keyword>
<comment type="caution">
    <text evidence="4">The sequence shown here is derived from an EMBL/GenBank/DDBJ whole genome shotgun (WGS) entry which is preliminary data.</text>
</comment>
<organism evidence="4 5">
    <name type="scientific">Gordonia humi</name>
    <dbReference type="NCBI Taxonomy" id="686429"/>
    <lineage>
        <taxon>Bacteria</taxon>
        <taxon>Bacillati</taxon>
        <taxon>Actinomycetota</taxon>
        <taxon>Actinomycetes</taxon>
        <taxon>Mycobacteriales</taxon>
        <taxon>Gordoniaceae</taxon>
        <taxon>Gordonia</taxon>
    </lineage>
</organism>
<dbReference type="RefSeq" id="WP_183368674.1">
    <property type="nucleotide sequence ID" value="NZ_BAABHL010000111.1"/>
</dbReference>
<dbReference type="GO" id="GO:0003700">
    <property type="term" value="F:DNA-binding transcription factor activity"/>
    <property type="evidence" value="ECO:0007669"/>
    <property type="project" value="TreeGrafter"/>
</dbReference>
<dbReference type="GO" id="GO:0000976">
    <property type="term" value="F:transcription cis-regulatory region binding"/>
    <property type="evidence" value="ECO:0007669"/>
    <property type="project" value="TreeGrafter"/>
</dbReference>
<evidence type="ECO:0000313" key="5">
    <source>
        <dbReference type="Proteomes" id="UP000551501"/>
    </source>
</evidence>
<dbReference type="PANTHER" id="PTHR30055">
    <property type="entry name" value="HTH-TYPE TRANSCRIPTIONAL REGULATOR RUTR"/>
    <property type="match status" value="1"/>
</dbReference>
<dbReference type="PANTHER" id="PTHR30055:SF226">
    <property type="entry name" value="HTH-TYPE TRANSCRIPTIONAL REGULATOR PKSA"/>
    <property type="match status" value="1"/>
</dbReference>
<evidence type="ECO:0000256" key="2">
    <source>
        <dbReference type="PROSITE-ProRule" id="PRU00335"/>
    </source>
</evidence>
<dbReference type="Proteomes" id="UP000551501">
    <property type="component" value="Unassembled WGS sequence"/>
</dbReference>
<dbReference type="Pfam" id="PF00440">
    <property type="entry name" value="TetR_N"/>
    <property type="match status" value="1"/>
</dbReference>
<evidence type="ECO:0000313" key="4">
    <source>
        <dbReference type="EMBL" id="MBB4133491.1"/>
    </source>
</evidence>
<dbReference type="InterPro" id="IPR036271">
    <property type="entry name" value="Tet_transcr_reg_TetR-rel_C_sf"/>
</dbReference>
<evidence type="ECO:0000259" key="3">
    <source>
        <dbReference type="PROSITE" id="PS50977"/>
    </source>
</evidence>
<protein>
    <submittedName>
        <fullName evidence="4">AcrR family transcriptional regulator</fullName>
    </submittedName>
</protein>
<dbReference type="InterPro" id="IPR050109">
    <property type="entry name" value="HTH-type_TetR-like_transc_reg"/>
</dbReference>
<dbReference type="AlphaFoldDB" id="A0A840EPS7"/>
<name>A0A840EPS7_9ACTN</name>
<evidence type="ECO:0000256" key="1">
    <source>
        <dbReference type="ARBA" id="ARBA00023125"/>
    </source>
</evidence>
<dbReference type="SUPFAM" id="SSF48498">
    <property type="entry name" value="Tetracyclin repressor-like, C-terminal domain"/>
    <property type="match status" value="1"/>
</dbReference>
<proteinExistence type="predicted"/>
<dbReference type="SUPFAM" id="SSF46689">
    <property type="entry name" value="Homeodomain-like"/>
    <property type="match status" value="1"/>
</dbReference>
<sequence length="222" mass="24074">MTVDRLPRGPHGLEREDVLASQRRRIFRAALDCVAENGFAGTSIAAIVAGAGVSRRSFYELFADKVDCVGAALDFAYESLATLLVAAFDASDSQTPRDVIGVFYRAYLEILADRPSTARALHVELPSTAELASRRESISQSFAARICETHRHGLERGEMSPVDPGVFDFVVGGVDDQIRRCILMRGPTDLPSLAPLLTHSTLMLLGDHRTATSERSGGTEPE</sequence>
<keyword evidence="5" id="KW-1185">Reference proteome</keyword>
<dbReference type="EMBL" id="JACIFP010000001">
    <property type="protein sequence ID" value="MBB4133491.1"/>
    <property type="molecule type" value="Genomic_DNA"/>
</dbReference>
<gene>
    <name evidence="4" type="ORF">BKA16_000043</name>
</gene>
<dbReference type="PROSITE" id="PS50977">
    <property type="entry name" value="HTH_TETR_2"/>
    <property type="match status" value="1"/>
</dbReference>
<dbReference type="Gene3D" id="1.10.357.10">
    <property type="entry name" value="Tetracycline Repressor, domain 2"/>
    <property type="match status" value="1"/>
</dbReference>
<reference evidence="4 5" key="1">
    <citation type="submission" date="2020-08" db="EMBL/GenBank/DDBJ databases">
        <title>Sequencing the genomes of 1000 actinobacteria strains.</title>
        <authorList>
            <person name="Klenk H.-P."/>
        </authorList>
    </citation>
    <scope>NUCLEOTIDE SEQUENCE [LARGE SCALE GENOMIC DNA]</scope>
    <source>
        <strain evidence="4 5">DSM 45298</strain>
    </source>
</reference>
<dbReference type="InterPro" id="IPR001647">
    <property type="entry name" value="HTH_TetR"/>
</dbReference>
<dbReference type="InterPro" id="IPR009057">
    <property type="entry name" value="Homeodomain-like_sf"/>
</dbReference>
<accession>A0A840EPS7</accession>
<feature type="domain" description="HTH tetR-type" evidence="3">
    <location>
        <begin position="20"/>
        <end position="80"/>
    </location>
</feature>
<feature type="DNA-binding region" description="H-T-H motif" evidence="2">
    <location>
        <begin position="43"/>
        <end position="62"/>
    </location>
</feature>